<dbReference type="InterPro" id="IPR037171">
    <property type="entry name" value="NagB/RpiA_transferase-like"/>
</dbReference>
<dbReference type="EC" id="6.3.3.2" evidence="5"/>
<protein>
    <recommendedName>
        <fullName evidence="5">5-formyltetrahydrofolate cyclo-ligase</fullName>
        <ecNumber evidence="5">6.3.3.2</ecNumber>
    </recommendedName>
</protein>
<keyword evidence="3 4" id="KW-0067">ATP-binding</keyword>
<comment type="caution">
    <text evidence="7">The sequence shown here is derived from an EMBL/GenBank/DDBJ whole genome shotgun (WGS) entry which is preliminary data.</text>
</comment>
<evidence type="ECO:0000256" key="1">
    <source>
        <dbReference type="ARBA" id="ARBA00010638"/>
    </source>
</evidence>
<dbReference type="PANTHER" id="PTHR23407">
    <property type="entry name" value="ATPASE INHIBITOR/5-FORMYLTETRAHYDROFOLATE CYCLO-LIGASE"/>
    <property type="match status" value="1"/>
</dbReference>
<proteinExistence type="inferred from homology"/>
<evidence type="ECO:0000313" key="8">
    <source>
        <dbReference type="Proteomes" id="UP000823922"/>
    </source>
</evidence>
<evidence type="ECO:0000256" key="5">
    <source>
        <dbReference type="RuleBase" id="RU361279"/>
    </source>
</evidence>
<gene>
    <name evidence="7" type="ORF">H9926_13775</name>
</gene>
<feature type="binding site" evidence="4">
    <location>
        <begin position="160"/>
        <end position="168"/>
    </location>
    <ligand>
        <name>ATP</name>
        <dbReference type="ChEBI" id="CHEBI:30616"/>
    </ligand>
</feature>
<evidence type="ECO:0000256" key="6">
    <source>
        <dbReference type="SAM" id="MobiDB-lite"/>
    </source>
</evidence>
<dbReference type="Pfam" id="PF01812">
    <property type="entry name" value="5-FTHF_cyc-lig"/>
    <property type="match status" value="1"/>
</dbReference>
<keyword evidence="2 4" id="KW-0547">Nucleotide-binding</keyword>
<dbReference type="GO" id="GO:0005524">
    <property type="term" value="F:ATP binding"/>
    <property type="evidence" value="ECO:0007669"/>
    <property type="project" value="UniProtKB-KW"/>
</dbReference>
<comment type="catalytic activity">
    <reaction evidence="5">
        <text>(6S)-5-formyl-5,6,7,8-tetrahydrofolate + ATP = (6R)-5,10-methenyltetrahydrofolate + ADP + phosphate</text>
        <dbReference type="Rhea" id="RHEA:10488"/>
        <dbReference type="ChEBI" id="CHEBI:30616"/>
        <dbReference type="ChEBI" id="CHEBI:43474"/>
        <dbReference type="ChEBI" id="CHEBI:57455"/>
        <dbReference type="ChEBI" id="CHEBI:57457"/>
        <dbReference type="ChEBI" id="CHEBI:456216"/>
        <dbReference type="EC" id="6.3.3.2"/>
    </reaction>
</comment>
<reference evidence="7" key="2">
    <citation type="submission" date="2021-04" db="EMBL/GenBank/DDBJ databases">
        <authorList>
            <person name="Gilroy R."/>
        </authorList>
    </citation>
    <scope>NUCLEOTIDE SEQUENCE</scope>
    <source>
        <strain evidence="7">ChiBcec1-1630</strain>
    </source>
</reference>
<dbReference type="SUPFAM" id="SSF100950">
    <property type="entry name" value="NagB/RpiA/CoA transferase-like"/>
    <property type="match status" value="1"/>
</dbReference>
<feature type="region of interest" description="Disordered" evidence="6">
    <location>
        <begin position="1"/>
        <end position="40"/>
    </location>
</feature>
<keyword evidence="5" id="KW-0479">Metal-binding</keyword>
<organism evidence="7 8">
    <name type="scientific">Candidatus Eisenbergiella intestinigallinarum</name>
    <dbReference type="NCBI Taxonomy" id="2838549"/>
    <lineage>
        <taxon>Bacteria</taxon>
        <taxon>Bacillati</taxon>
        <taxon>Bacillota</taxon>
        <taxon>Clostridia</taxon>
        <taxon>Lachnospirales</taxon>
        <taxon>Lachnospiraceae</taxon>
        <taxon>Eisenbergiella</taxon>
    </lineage>
</organism>
<dbReference type="InterPro" id="IPR002698">
    <property type="entry name" value="FTHF_cligase"/>
</dbReference>
<dbReference type="AlphaFoldDB" id="A0A9D2TTL8"/>
<evidence type="ECO:0000313" key="7">
    <source>
        <dbReference type="EMBL" id="HJC89068.1"/>
    </source>
</evidence>
<dbReference type="InterPro" id="IPR024185">
    <property type="entry name" value="FTHF_cligase-like_sf"/>
</dbReference>
<dbReference type="GO" id="GO:0035999">
    <property type="term" value="P:tetrahydrofolate interconversion"/>
    <property type="evidence" value="ECO:0007669"/>
    <property type="project" value="TreeGrafter"/>
</dbReference>
<dbReference type="Proteomes" id="UP000823922">
    <property type="component" value="Unassembled WGS sequence"/>
</dbReference>
<evidence type="ECO:0000256" key="2">
    <source>
        <dbReference type="ARBA" id="ARBA00022741"/>
    </source>
</evidence>
<comment type="similarity">
    <text evidence="1 5">Belongs to the 5-formyltetrahydrofolate cyclo-ligase family.</text>
</comment>
<dbReference type="NCBIfam" id="TIGR02727">
    <property type="entry name" value="MTHFS_bact"/>
    <property type="match status" value="1"/>
</dbReference>
<dbReference type="GO" id="GO:0009396">
    <property type="term" value="P:folic acid-containing compound biosynthetic process"/>
    <property type="evidence" value="ECO:0007669"/>
    <property type="project" value="TreeGrafter"/>
</dbReference>
<reference evidence="7" key="1">
    <citation type="journal article" date="2021" name="PeerJ">
        <title>Extensive microbial diversity within the chicken gut microbiome revealed by metagenomics and culture.</title>
        <authorList>
            <person name="Gilroy R."/>
            <person name="Ravi A."/>
            <person name="Getino M."/>
            <person name="Pursley I."/>
            <person name="Horton D.L."/>
            <person name="Alikhan N.F."/>
            <person name="Baker D."/>
            <person name="Gharbi K."/>
            <person name="Hall N."/>
            <person name="Watson M."/>
            <person name="Adriaenssens E.M."/>
            <person name="Foster-Nyarko E."/>
            <person name="Jarju S."/>
            <person name="Secka A."/>
            <person name="Antonio M."/>
            <person name="Oren A."/>
            <person name="Chaudhuri R.R."/>
            <person name="La Ragione R."/>
            <person name="Hildebrand F."/>
            <person name="Pallen M.J."/>
        </authorList>
    </citation>
    <scope>NUCLEOTIDE SEQUENCE</scope>
    <source>
        <strain evidence="7">ChiBcec1-1630</strain>
    </source>
</reference>
<sequence length="235" mass="26832">MPSERNAEWQNGRLSQEKREALRLRKKEQRREGMKRRSRLTGEERAWAEERIRNALFDLPQYQLSGRLLIYASHGEEVSTWKLMEEALAAGKQVFCPRVEGAGNMSFYRISGREELVPGFRGILEPPEEERRKYRMQLLTEGTADLVVMPGAAFDRSCGRLGYGGGYYDRFLQTLEEAGSSRLCAGKAFWKIAIGFSCQILDALVQEPEDIRPDLIVTEREIIGLTTGMTETAYL</sequence>
<dbReference type="EMBL" id="DWVS01000356">
    <property type="protein sequence ID" value="HJC89068.1"/>
    <property type="molecule type" value="Genomic_DNA"/>
</dbReference>
<feature type="binding site" evidence="4">
    <location>
        <position position="77"/>
    </location>
    <ligand>
        <name>substrate</name>
    </ligand>
</feature>
<keyword evidence="7" id="KW-0436">Ligase</keyword>
<dbReference type="GO" id="GO:0046872">
    <property type="term" value="F:metal ion binding"/>
    <property type="evidence" value="ECO:0007669"/>
    <property type="project" value="UniProtKB-KW"/>
</dbReference>
<dbReference type="PIRSF" id="PIRSF006806">
    <property type="entry name" value="FTHF_cligase"/>
    <property type="match status" value="1"/>
</dbReference>
<evidence type="ECO:0000256" key="3">
    <source>
        <dbReference type="ARBA" id="ARBA00022840"/>
    </source>
</evidence>
<dbReference type="GO" id="GO:0030272">
    <property type="term" value="F:5-formyltetrahydrofolate cyclo-ligase activity"/>
    <property type="evidence" value="ECO:0007669"/>
    <property type="project" value="UniProtKB-EC"/>
</dbReference>
<feature type="compositionally biased region" description="Basic residues" evidence="6">
    <location>
        <begin position="24"/>
        <end position="39"/>
    </location>
</feature>
<evidence type="ECO:0000256" key="4">
    <source>
        <dbReference type="PIRSR" id="PIRSR006806-1"/>
    </source>
</evidence>
<name>A0A9D2TTL8_9FIRM</name>
<comment type="cofactor">
    <cofactor evidence="5">
        <name>Mg(2+)</name>
        <dbReference type="ChEBI" id="CHEBI:18420"/>
    </cofactor>
</comment>
<accession>A0A9D2TTL8</accession>
<keyword evidence="5" id="KW-0460">Magnesium</keyword>
<dbReference type="PANTHER" id="PTHR23407:SF1">
    <property type="entry name" value="5-FORMYLTETRAHYDROFOLATE CYCLO-LIGASE"/>
    <property type="match status" value="1"/>
</dbReference>
<feature type="binding site" evidence="4">
    <location>
        <begin position="26"/>
        <end position="30"/>
    </location>
    <ligand>
        <name>ATP</name>
        <dbReference type="ChEBI" id="CHEBI:30616"/>
    </ligand>
</feature>
<dbReference type="Gene3D" id="3.40.50.10420">
    <property type="entry name" value="NagB/RpiA/CoA transferase-like"/>
    <property type="match status" value="1"/>
</dbReference>